<dbReference type="GO" id="GO:0005737">
    <property type="term" value="C:cytoplasm"/>
    <property type="evidence" value="ECO:0007669"/>
    <property type="project" value="TreeGrafter"/>
</dbReference>
<organism evidence="7 8">
    <name type="scientific">Anopheles christyi</name>
    <dbReference type="NCBI Taxonomy" id="43041"/>
    <lineage>
        <taxon>Eukaryota</taxon>
        <taxon>Metazoa</taxon>
        <taxon>Ecdysozoa</taxon>
        <taxon>Arthropoda</taxon>
        <taxon>Hexapoda</taxon>
        <taxon>Insecta</taxon>
        <taxon>Pterygota</taxon>
        <taxon>Neoptera</taxon>
        <taxon>Endopterygota</taxon>
        <taxon>Diptera</taxon>
        <taxon>Nematocera</taxon>
        <taxon>Culicoidea</taxon>
        <taxon>Culicidae</taxon>
        <taxon>Anophelinae</taxon>
        <taxon>Anopheles</taxon>
    </lineage>
</organism>
<dbReference type="EnsemblMetazoa" id="ACHR007940-RA">
    <property type="protein sequence ID" value="ACHR007940-PA"/>
    <property type="gene ID" value="ACHR007940"/>
</dbReference>
<dbReference type="InterPro" id="IPR037151">
    <property type="entry name" value="AlkB-like_sf"/>
</dbReference>
<evidence type="ECO:0000256" key="2">
    <source>
        <dbReference type="ARBA" id="ARBA00022964"/>
    </source>
</evidence>
<comment type="cofactor">
    <cofactor evidence="5">
        <name>Fe(2+)</name>
        <dbReference type="ChEBI" id="CHEBI:29033"/>
    </cofactor>
    <text evidence="5">Binds 1 Fe(2+) ion per subunit.</text>
</comment>
<dbReference type="InterPro" id="IPR005123">
    <property type="entry name" value="Oxoglu/Fe-dep_dioxygenase_dom"/>
</dbReference>
<dbReference type="VEuPathDB" id="VectorBase:ACHR007940"/>
<dbReference type="PANTHER" id="PTHR16557">
    <property type="entry name" value="ALKYLATED DNA REPAIR PROTEIN ALKB-RELATED"/>
    <property type="match status" value="1"/>
</dbReference>
<feature type="domain" description="Fe2OG dioxygenase" evidence="6">
    <location>
        <begin position="175"/>
        <end position="280"/>
    </location>
</feature>
<dbReference type="SUPFAM" id="SSF51197">
    <property type="entry name" value="Clavaminate synthase-like"/>
    <property type="match status" value="1"/>
</dbReference>
<dbReference type="InterPro" id="IPR004574">
    <property type="entry name" value="Alkb"/>
</dbReference>
<sequence length="319" mass="36253">MFQTAFKFYKSRNPPPSFENVLLIGSDHPNLKTVQLVHDDIKCFTGLQSPKEWKVYELVTRPGLLVVANPFTAEAQRHWMMRSLTDYPTHPNTTNQSSASQLIQEVGCSWWEMMQTIANPDERRKFAKSLRWATLGYQYDWTNKVYDEARREAFPSDLGALVRYVAAVLGYDRFSPEAAIVNYYPTGATLAGHTDHSEDDQTAPLFSFSFGQPAVFLIGGTSREEQPDAILLRSGDIVVMTGASRLCYHAVPRICTDAELPQEMRNSAARWEVGNLAPQRDEVLWDGGIQQYIQYSRININVRQVLRENQQTLARPELG</sequence>
<evidence type="ECO:0000256" key="1">
    <source>
        <dbReference type="ARBA" id="ARBA00022723"/>
    </source>
</evidence>
<evidence type="ECO:0000256" key="5">
    <source>
        <dbReference type="PIRSR" id="PIRSR604574-2"/>
    </source>
</evidence>
<proteinExistence type="predicted"/>
<keyword evidence="2" id="KW-0223">Dioxygenase</keyword>
<keyword evidence="4 5" id="KW-0408">Iron</keyword>
<evidence type="ECO:0000256" key="4">
    <source>
        <dbReference type="ARBA" id="ARBA00023004"/>
    </source>
</evidence>
<feature type="binding site" evidence="5">
    <location>
        <position position="193"/>
    </location>
    <ligand>
        <name>Fe cation</name>
        <dbReference type="ChEBI" id="CHEBI:24875"/>
        <note>catalytic</note>
    </ligand>
</feature>
<dbReference type="PANTHER" id="PTHR16557:SF2">
    <property type="entry name" value="NUCLEIC ACID DIOXYGENASE ALKBH1"/>
    <property type="match status" value="1"/>
</dbReference>
<protein>
    <recommendedName>
        <fullName evidence="6">Fe2OG dioxygenase domain-containing protein</fullName>
    </recommendedName>
</protein>
<dbReference type="GO" id="GO:0008198">
    <property type="term" value="F:ferrous iron binding"/>
    <property type="evidence" value="ECO:0007669"/>
    <property type="project" value="TreeGrafter"/>
</dbReference>
<name>A0A182KB03_9DIPT</name>
<dbReference type="GO" id="GO:0035516">
    <property type="term" value="F:broad specificity oxidative DNA demethylase activity"/>
    <property type="evidence" value="ECO:0007669"/>
    <property type="project" value="TreeGrafter"/>
</dbReference>
<dbReference type="Proteomes" id="UP000075881">
    <property type="component" value="Unassembled WGS sequence"/>
</dbReference>
<reference evidence="7" key="2">
    <citation type="submission" date="2020-05" db="UniProtKB">
        <authorList>
            <consortium name="EnsemblMetazoa"/>
        </authorList>
    </citation>
    <scope>IDENTIFICATION</scope>
    <source>
        <strain evidence="7">ACHKN1017</strain>
    </source>
</reference>
<evidence type="ECO:0000313" key="8">
    <source>
        <dbReference type="Proteomes" id="UP000075881"/>
    </source>
</evidence>
<evidence type="ECO:0000259" key="6">
    <source>
        <dbReference type="PROSITE" id="PS51471"/>
    </source>
</evidence>
<feature type="binding site" evidence="5">
    <location>
        <position position="195"/>
    </location>
    <ligand>
        <name>Fe cation</name>
        <dbReference type="ChEBI" id="CHEBI:24875"/>
        <note>catalytic</note>
    </ligand>
</feature>
<evidence type="ECO:0000313" key="7">
    <source>
        <dbReference type="EnsemblMetazoa" id="ACHR007940-PA"/>
    </source>
</evidence>
<dbReference type="STRING" id="43041.A0A182KB03"/>
<keyword evidence="8" id="KW-1185">Reference proteome</keyword>
<feature type="binding site" evidence="5">
    <location>
        <position position="249"/>
    </location>
    <ligand>
        <name>Fe cation</name>
        <dbReference type="ChEBI" id="CHEBI:24875"/>
        <note>catalytic</note>
    </ligand>
</feature>
<dbReference type="Pfam" id="PF13532">
    <property type="entry name" value="2OG-FeII_Oxy_2"/>
    <property type="match status" value="1"/>
</dbReference>
<keyword evidence="3" id="KW-0560">Oxidoreductase</keyword>
<dbReference type="AlphaFoldDB" id="A0A182KB03"/>
<dbReference type="GO" id="GO:0035515">
    <property type="term" value="F:oxidative RNA demethylase activity"/>
    <property type="evidence" value="ECO:0007669"/>
    <property type="project" value="TreeGrafter"/>
</dbReference>
<keyword evidence="1 5" id="KW-0479">Metal-binding</keyword>
<dbReference type="Gene3D" id="2.60.120.590">
    <property type="entry name" value="Alpha-ketoglutarate-dependent dioxygenase AlkB-like"/>
    <property type="match status" value="1"/>
</dbReference>
<evidence type="ECO:0000256" key="3">
    <source>
        <dbReference type="ARBA" id="ARBA00023002"/>
    </source>
</evidence>
<dbReference type="InterPro" id="IPR027450">
    <property type="entry name" value="AlkB-like"/>
</dbReference>
<reference evidence="8" key="1">
    <citation type="submission" date="2013-03" db="EMBL/GenBank/DDBJ databases">
        <title>The Genome Sequence of Anopheles christyi ACHKN1017.</title>
        <authorList>
            <consortium name="The Broad Institute Genomics Platform"/>
            <person name="Neafsey D.E."/>
            <person name="Besansky N."/>
            <person name="Walker B."/>
            <person name="Young S.K."/>
            <person name="Zeng Q."/>
            <person name="Gargeya S."/>
            <person name="Fitzgerald M."/>
            <person name="Haas B."/>
            <person name="Abouelleil A."/>
            <person name="Allen A.W."/>
            <person name="Alvarado L."/>
            <person name="Arachchi H.M."/>
            <person name="Berlin A.M."/>
            <person name="Chapman S.B."/>
            <person name="Gainer-Dewar J."/>
            <person name="Goldberg J."/>
            <person name="Griggs A."/>
            <person name="Gujja S."/>
            <person name="Hansen M."/>
            <person name="Howarth C."/>
            <person name="Imamovic A."/>
            <person name="Ireland A."/>
            <person name="Larimer J."/>
            <person name="McCowan C."/>
            <person name="Murphy C."/>
            <person name="Pearson M."/>
            <person name="Poon T.W."/>
            <person name="Priest M."/>
            <person name="Roberts A."/>
            <person name="Saif S."/>
            <person name="Shea T."/>
            <person name="Sisk P."/>
            <person name="Sykes S."/>
            <person name="Wortman J."/>
            <person name="Nusbaum C."/>
            <person name="Birren B."/>
        </authorList>
    </citation>
    <scope>NUCLEOTIDE SEQUENCE [LARGE SCALE GENOMIC DNA]</scope>
    <source>
        <strain evidence="8">ACHKN1017</strain>
    </source>
</reference>
<accession>A0A182KB03</accession>
<dbReference type="GO" id="GO:0035513">
    <property type="term" value="P:oxidative RNA demethylation"/>
    <property type="evidence" value="ECO:0007669"/>
    <property type="project" value="TreeGrafter"/>
</dbReference>
<dbReference type="GO" id="GO:0005634">
    <property type="term" value="C:nucleus"/>
    <property type="evidence" value="ECO:0007669"/>
    <property type="project" value="TreeGrafter"/>
</dbReference>
<dbReference type="PROSITE" id="PS51471">
    <property type="entry name" value="FE2OG_OXY"/>
    <property type="match status" value="1"/>
</dbReference>